<gene>
    <name evidence="1" type="ORF">RF679_13415</name>
</gene>
<organism evidence="1 2">
    <name type="scientific">Undibacterium cyanobacteriorum</name>
    <dbReference type="NCBI Taxonomy" id="3073561"/>
    <lineage>
        <taxon>Bacteria</taxon>
        <taxon>Pseudomonadati</taxon>
        <taxon>Pseudomonadota</taxon>
        <taxon>Betaproteobacteria</taxon>
        <taxon>Burkholderiales</taxon>
        <taxon>Oxalobacteraceae</taxon>
        <taxon>Undibacterium</taxon>
    </lineage>
</organism>
<protein>
    <recommendedName>
        <fullName evidence="3">SH3b domain-containing protein</fullName>
    </recommendedName>
</protein>
<proteinExistence type="predicted"/>
<accession>A0ABY9RG58</accession>
<keyword evidence="2" id="KW-1185">Reference proteome</keyword>
<evidence type="ECO:0008006" key="3">
    <source>
        <dbReference type="Google" id="ProtNLM"/>
    </source>
</evidence>
<dbReference type="EMBL" id="CP133720">
    <property type="protein sequence ID" value="WMW79644.1"/>
    <property type="molecule type" value="Genomic_DNA"/>
</dbReference>
<evidence type="ECO:0000313" key="2">
    <source>
        <dbReference type="Proteomes" id="UP001181355"/>
    </source>
</evidence>
<evidence type="ECO:0000313" key="1">
    <source>
        <dbReference type="EMBL" id="WMW79644.1"/>
    </source>
</evidence>
<sequence>MLRTPSFPSPLTAAVIGLVLYFPICGSVSATPKTSLPQSAHIKSNAWITGSWVNVRNTPRADAEVIAQLVVNTAIHFSESETKPGQEYCAIEWSPAEKDEAKTHTVQGFVACRFIGKAPLTIETVGPTHIKNDAGKFPELLPNPQYSATRAFWLQPSFARLTDAGAFFYRTMLPAKQRQLEMIDENFVWEKRPPLKRFPIPEFEAMKTLMANGVTAAPILLRDRLVPWKTIQTIINSQATVSTKMADEVGNLHDRLFYEGALRMLKQISLPPASVSAFTDHASLMPPRANAEQLSAGFQIPYYLKVLSGPFWSFTESGGARLVGWWDIGKYEHELQTAVYSHGILSDGTVRSQTTTVKNPDWNAGCREGFRYSETKNLKRIGSSDKDRTAIVHFFSPAPLTHSKVKLERSALQSLQFQESRQQRHEQFTQGQLHRIDINHDGIADLAVWEAWHVRIGSQTNKPEPAMRISFVNVNGQWYLLEVDEYMSCDD</sequence>
<dbReference type="Proteomes" id="UP001181355">
    <property type="component" value="Chromosome"/>
</dbReference>
<name>A0ABY9RG58_9BURK</name>
<dbReference type="RefSeq" id="WP_309481139.1">
    <property type="nucleotide sequence ID" value="NZ_CP133720.1"/>
</dbReference>
<reference evidence="1" key="1">
    <citation type="submission" date="2023-09" db="EMBL/GenBank/DDBJ databases">
        <title>Undibacterium sp. 20NA77.5 isolated from freshwater.</title>
        <authorList>
            <person name="Le V."/>
            <person name="Ko S.-R."/>
            <person name="Ahn C.-Y."/>
            <person name="Oh H.-M."/>
        </authorList>
    </citation>
    <scope>NUCLEOTIDE SEQUENCE</scope>
    <source>
        <strain evidence="1">20NA77.5</strain>
    </source>
</reference>